<evidence type="ECO:0000313" key="2">
    <source>
        <dbReference type="EMBL" id="CAB3375973.1"/>
    </source>
</evidence>
<dbReference type="Proteomes" id="UP000494165">
    <property type="component" value="Unassembled WGS sequence"/>
</dbReference>
<feature type="chain" id="PRO_5035825544" evidence="1">
    <location>
        <begin position="20"/>
        <end position="167"/>
    </location>
</feature>
<comment type="caution">
    <text evidence="2">The sequence shown here is derived from an EMBL/GenBank/DDBJ whole genome shotgun (WGS) entry which is preliminary data.</text>
</comment>
<dbReference type="InterPro" id="IPR029034">
    <property type="entry name" value="Cystine-knot_cytokine"/>
</dbReference>
<dbReference type="SUPFAM" id="SSF57501">
    <property type="entry name" value="Cystine-knot cytokines"/>
    <property type="match status" value="1"/>
</dbReference>
<proteinExistence type="predicted"/>
<keyword evidence="1" id="KW-0732">Signal</keyword>
<protein>
    <submittedName>
        <fullName evidence="2">Uncharacterized protein</fullName>
    </submittedName>
</protein>
<feature type="signal peptide" evidence="1">
    <location>
        <begin position="1"/>
        <end position="19"/>
    </location>
</feature>
<accession>A0A8S1DDR8</accession>
<name>A0A8S1DDR8_9INSE</name>
<keyword evidence="3" id="KW-1185">Reference proteome</keyword>
<evidence type="ECO:0000256" key="1">
    <source>
        <dbReference type="SAM" id="SignalP"/>
    </source>
</evidence>
<sequence length="167" mass="19393">MILIKLLPLWLTLSLMTAATRPERRRRDVFNRAIRWESPFELQRNRMWPKRSSGHYSRCSCAEVEGTEDLGDGYWPRRVYSRKCAHNDASPAFTMIGRCEPDGEDISGVECHQRKHPIKVLRRRLPNEQTQGSGTIPPELQEGWVFVEKEINTACEIIRFSDRPTPA</sequence>
<dbReference type="AlphaFoldDB" id="A0A8S1DDR8"/>
<reference evidence="2 3" key="1">
    <citation type="submission" date="2020-04" db="EMBL/GenBank/DDBJ databases">
        <authorList>
            <person name="Alioto T."/>
            <person name="Alioto T."/>
            <person name="Gomez Garrido J."/>
        </authorList>
    </citation>
    <scope>NUCLEOTIDE SEQUENCE [LARGE SCALE GENOMIC DNA]</scope>
</reference>
<organism evidence="2 3">
    <name type="scientific">Cloeon dipterum</name>
    <dbReference type="NCBI Taxonomy" id="197152"/>
    <lineage>
        <taxon>Eukaryota</taxon>
        <taxon>Metazoa</taxon>
        <taxon>Ecdysozoa</taxon>
        <taxon>Arthropoda</taxon>
        <taxon>Hexapoda</taxon>
        <taxon>Insecta</taxon>
        <taxon>Pterygota</taxon>
        <taxon>Palaeoptera</taxon>
        <taxon>Ephemeroptera</taxon>
        <taxon>Pisciforma</taxon>
        <taxon>Baetidae</taxon>
        <taxon>Cloeon</taxon>
    </lineage>
</organism>
<evidence type="ECO:0000313" key="3">
    <source>
        <dbReference type="Proteomes" id="UP000494165"/>
    </source>
</evidence>
<dbReference type="EMBL" id="CADEPI010000122">
    <property type="protein sequence ID" value="CAB3375973.1"/>
    <property type="molecule type" value="Genomic_DNA"/>
</dbReference>
<gene>
    <name evidence="2" type="ORF">CLODIP_2_CD14212</name>
</gene>